<organism evidence="1 2">
    <name type="scientific">Nephila pilipes</name>
    <name type="common">Giant wood spider</name>
    <name type="synonym">Nephila maculata</name>
    <dbReference type="NCBI Taxonomy" id="299642"/>
    <lineage>
        <taxon>Eukaryota</taxon>
        <taxon>Metazoa</taxon>
        <taxon>Ecdysozoa</taxon>
        <taxon>Arthropoda</taxon>
        <taxon>Chelicerata</taxon>
        <taxon>Arachnida</taxon>
        <taxon>Araneae</taxon>
        <taxon>Araneomorphae</taxon>
        <taxon>Entelegynae</taxon>
        <taxon>Araneoidea</taxon>
        <taxon>Nephilidae</taxon>
        <taxon>Nephila</taxon>
    </lineage>
</organism>
<reference evidence="1" key="1">
    <citation type="submission" date="2020-08" db="EMBL/GenBank/DDBJ databases">
        <title>Multicomponent nature underlies the extraordinary mechanical properties of spider dragline silk.</title>
        <authorList>
            <person name="Kono N."/>
            <person name="Nakamura H."/>
            <person name="Mori M."/>
            <person name="Yoshida Y."/>
            <person name="Ohtoshi R."/>
            <person name="Malay A.D."/>
            <person name="Moran D.A.P."/>
            <person name="Tomita M."/>
            <person name="Numata K."/>
            <person name="Arakawa K."/>
        </authorList>
    </citation>
    <scope>NUCLEOTIDE SEQUENCE</scope>
</reference>
<gene>
    <name evidence="1" type="ORF">NPIL_219411</name>
</gene>
<comment type="caution">
    <text evidence="1">The sequence shown here is derived from an EMBL/GenBank/DDBJ whole genome shotgun (WGS) entry which is preliminary data.</text>
</comment>
<dbReference type="Proteomes" id="UP000887013">
    <property type="component" value="Unassembled WGS sequence"/>
</dbReference>
<name>A0A8X6N792_NEPPI</name>
<sequence>MKRVFFHTSSDRLTISSLSSDESSFMKEKIVLHECLALFLTSARADIAVMMISMGRRLIVMRSDANRWKKRSKTQLELNVPE</sequence>
<proteinExistence type="predicted"/>
<dbReference type="OrthoDB" id="10557144at2759"/>
<accession>A0A8X6N792</accession>
<protein>
    <submittedName>
        <fullName evidence="1">Uncharacterized protein</fullName>
    </submittedName>
</protein>
<dbReference type="EMBL" id="BMAW01006247">
    <property type="protein sequence ID" value="GFS98015.1"/>
    <property type="molecule type" value="Genomic_DNA"/>
</dbReference>
<dbReference type="AlphaFoldDB" id="A0A8X6N792"/>
<evidence type="ECO:0000313" key="2">
    <source>
        <dbReference type="Proteomes" id="UP000887013"/>
    </source>
</evidence>
<keyword evidence="2" id="KW-1185">Reference proteome</keyword>
<evidence type="ECO:0000313" key="1">
    <source>
        <dbReference type="EMBL" id="GFS98015.1"/>
    </source>
</evidence>